<proteinExistence type="predicted"/>
<reference evidence="3" key="1">
    <citation type="journal article" date="2019" name="Int. J. Syst. Evol. Microbiol.">
        <title>The Global Catalogue of Microorganisms (GCM) 10K type strain sequencing project: providing services to taxonomists for standard genome sequencing and annotation.</title>
        <authorList>
            <consortium name="The Broad Institute Genomics Platform"/>
            <consortium name="The Broad Institute Genome Sequencing Center for Infectious Disease"/>
            <person name="Wu L."/>
            <person name="Ma J."/>
        </authorList>
    </citation>
    <scope>NUCLEOTIDE SEQUENCE [LARGE SCALE GENOMIC DNA]</scope>
    <source>
        <strain evidence="3">JCM 6835</strain>
    </source>
</reference>
<name>A0ABN3TG06_9ACTN</name>
<comment type="caution">
    <text evidence="2">The sequence shown here is derived from an EMBL/GenBank/DDBJ whole genome shotgun (WGS) entry which is preliminary data.</text>
</comment>
<dbReference type="Proteomes" id="UP001501666">
    <property type="component" value="Unassembled WGS sequence"/>
</dbReference>
<keyword evidence="3" id="KW-1185">Reference proteome</keyword>
<dbReference type="EMBL" id="BAAATE010000071">
    <property type="protein sequence ID" value="GAA2701764.1"/>
    <property type="molecule type" value="Genomic_DNA"/>
</dbReference>
<feature type="region of interest" description="Disordered" evidence="1">
    <location>
        <begin position="1"/>
        <end position="33"/>
    </location>
</feature>
<evidence type="ECO:0000256" key="1">
    <source>
        <dbReference type="SAM" id="MobiDB-lite"/>
    </source>
</evidence>
<evidence type="ECO:0000313" key="2">
    <source>
        <dbReference type="EMBL" id="GAA2701764.1"/>
    </source>
</evidence>
<evidence type="ECO:0000313" key="3">
    <source>
        <dbReference type="Proteomes" id="UP001501666"/>
    </source>
</evidence>
<accession>A0ABN3TG06</accession>
<protein>
    <submittedName>
        <fullName evidence="2">Uncharacterized protein</fullName>
    </submittedName>
</protein>
<gene>
    <name evidence="2" type="ORF">GCM10010412_099650</name>
</gene>
<organism evidence="2 3">
    <name type="scientific">Nonomuraea recticatena</name>
    <dbReference type="NCBI Taxonomy" id="46178"/>
    <lineage>
        <taxon>Bacteria</taxon>
        <taxon>Bacillati</taxon>
        <taxon>Actinomycetota</taxon>
        <taxon>Actinomycetes</taxon>
        <taxon>Streptosporangiales</taxon>
        <taxon>Streptosporangiaceae</taxon>
        <taxon>Nonomuraea</taxon>
    </lineage>
</organism>
<sequence length="71" mass="7908">MDSKRRIQQTPQLESRRSAEIELGGSPLQERGHIGPGRPAVAHVLPEFGEQNPLTVGTRIPHHVRRRIGAQ</sequence>